<dbReference type="InterPro" id="IPR001547">
    <property type="entry name" value="Glyco_hydro_5"/>
</dbReference>
<gene>
    <name evidence="10" type="ORF">CSC78_04460</name>
</gene>
<evidence type="ECO:0000256" key="5">
    <source>
        <dbReference type="ARBA" id="ARBA00023295"/>
    </source>
</evidence>
<evidence type="ECO:0000256" key="1">
    <source>
        <dbReference type="ARBA" id="ARBA00005641"/>
    </source>
</evidence>
<evidence type="ECO:0000256" key="4">
    <source>
        <dbReference type="ARBA" id="ARBA00023277"/>
    </source>
</evidence>
<keyword evidence="3" id="KW-0136">Cellulose degradation</keyword>
<evidence type="ECO:0000256" key="7">
    <source>
        <dbReference type="RuleBase" id="RU361153"/>
    </source>
</evidence>
<comment type="caution">
    <text evidence="10">The sequence shown here is derived from an EMBL/GenBank/DDBJ whole genome shotgun (WGS) entry which is preliminary data.</text>
</comment>
<dbReference type="Proteomes" id="UP000781710">
    <property type="component" value="Unassembled WGS sequence"/>
</dbReference>
<sequence length="569" mass="63128">MKRIACLLLACLCLPPTAYAKDFLRAQGTQIVDASGKPVILRGMGLGGWMLQEGYMLDIDGVGTQRSIHARIAGLIGPEKADAFYQAWRDHHTTKADIDAMARWGFNSVRLPMHYALYTLPVEQEPVPGRQTWVEEGFRRTDDLLAWAKANDLYLILDLHAAPGGQGNDNNIADRDPATPSLWEDPRHQDKMVALWKQLAQRYKDEPYIAAYDIINEPNWGFADKADTNGCKEDGNAPLKDLLVRTTRAIREVDKRHIIVIEGNCWGNNYRGVLDDGPWDDNLVISFHKYWNATTRESIADSLALRDKHNMPLWLGETGENSNDWFARTVALVEGEGIGWAWWPLKKIRYNNPLQVVPNEGYRQVLAYWKGEGPKPSAEAAEAALMRFAKEDVRYDNNVQHPDVIDALFRAPHSDQSVPFRAHVIGEAGGAIAAVDFDMGRNGVAYFDLTPANHHISDGGERVVWNPAMTYRNDGVDLGKGAGGQLYVAGLQRGEWLKYTFDAGAGGSYRLALDGQGKGRVSLVLNGTPVGAVDRARGFRGLVLAPGRNTLVVKGESGTVDLQTLRFSR</sequence>
<dbReference type="InterPro" id="IPR050386">
    <property type="entry name" value="Glycosyl_hydrolase_5"/>
</dbReference>
<dbReference type="InterPro" id="IPR017853">
    <property type="entry name" value="GH"/>
</dbReference>
<evidence type="ECO:0000256" key="2">
    <source>
        <dbReference type="ARBA" id="ARBA00022801"/>
    </source>
</evidence>
<dbReference type="SUPFAM" id="SSF51445">
    <property type="entry name" value="(Trans)glycosidases"/>
    <property type="match status" value="1"/>
</dbReference>
<evidence type="ECO:0000256" key="3">
    <source>
        <dbReference type="ARBA" id="ARBA00023001"/>
    </source>
</evidence>
<feature type="signal peptide" evidence="8">
    <location>
        <begin position="1"/>
        <end position="20"/>
    </location>
</feature>
<dbReference type="Gene3D" id="2.60.120.260">
    <property type="entry name" value="Galactose-binding domain-like"/>
    <property type="match status" value="1"/>
</dbReference>
<evidence type="ECO:0000313" key="10">
    <source>
        <dbReference type="EMBL" id="KAF1726525.1"/>
    </source>
</evidence>
<accession>A0ABQ6ZK56</accession>
<protein>
    <submittedName>
        <fullName evidence="10">Glycosyl hydrolase family 5</fullName>
    </submittedName>
</protein>
<dbReference type="Gene3D" id="3.20.20.80">
    <property type="entry name" value="Glycosidases"/>
    <property type="match status" value="1"/>
</dbReference>
<keyword evidence="11" id="KW-1185">Reference proteome</keyword>
<evidence type="ECO:0000256" key="6">
    <source>
        <dbReference type="ARBA" id="ARBA00023326"/>
    </source>
</evidence>
<reference evidence="10 11" key="1">
    <citation type="submission" date="2017-10" db="EMBL/GenBank/DDBJ databases">
        <title>Whole genome sequencing of members of genus Pseudoxanthomonas.</title>
        <authorList>
            <person name="Kumar S."/>
            <person name="Bansal K."/>
            <person name="Kaur A."/>
            <person name="Patil P."/>
            <person name="Sharma S."/>
            <person name="Patil P.B."/>
        </authorList>
    </citation>
    <scope>NUCLEOTIDE SEQUENCE [LARGE SCALE GENOMIC DNA]</scope>
    <source>
        <strain evidence="10 11">DSM 17109</strain>
    </source>
</reference>
<proteinExistence type="inferred from homology"/>
<dbReference type="GO" id="GO:0016787">
    <property type="term" value="F:hydrolase activity"/>
    <property type="evidence" value="ECO:0007669"/>
    <property type="project" value="UniProtKB-KW"/>
</dbReference>
<keyword evidence="5 7" id="KW-0326">Glycosidase</keyword>
<keyword evidence="8" id="KW-0732">Signal</keyword>
<evidence type="ECO:0000259" key="9">
    <source>
        <dbReference type="Pfam" id="PF00150"/>
    </source>
</evidence>
<dbReference type="EMBL" id="PDWW01000004">
    <property type="protein sequence ID" value="KAF1726525.1"/>
    <property type="molecule type" value="Genomic_DNA"/>
</dbReference>
<feature type="domain" description="Glycoside hydrolase family 5" evidence="9">
    <location>
        <begin position="86"/>
        <end position="345"/>
    </location>
</feature>
<dbReference type="SUPFAM" id="SSF49785">
    <property type="entry name" value="Galactose-binding domain-like"/>
    <property type="match status" value="1"/>
</dbReference>
<comment type="similarity">
    <text evidence="1 7">Belongs to the glycosyl hydrolase 5 (cellulase A) family.</text>
</comment>
<dbReference type="RefSeq" id="WP_162336718.1">
    <property type="nucleotide sequence ID" value="NZ_JBHSRQ010000004.1"/>
</dbReference>
<evidence type="ECO:0000256" key="8">
    <source>
        <dbReference type="SAM" id="SignalP"/>
    </source>
</evidence>
<keyword evidence="6" id="KW-0624">Polysaccharide degradation</keyword>
<dbReference type="PANTHER" id="PTHR31297">
    <property type="entry name" value="GLUCAN ENDO-1,6-BETA-GLUCOSIDASE B"/>
    <property type="match status" value="1"/>
</dbReference>
<feature type="chain" id="PRO_5046619005" evidence="8">
    <location>
        <begin position="21"/>
        <end position="569"/>
    </location>
</feature>
<dbReference type="InterPro" id="IPR008979">
    <property type="entry name" value="Galactose-bd-like_sf"/>
</dbReference>
<name>A0ABQ6ZK56_9GAMM</name>
<dbReference type="Pfam" id="PF00150">
    <property type="entry name" value="Cellulase"/>
    <property type="match status" value="1"/>
</dbReference>
<dbReference type="PANTHER" id="PTHR31297:SF41">
    <property type="entry name" value="ENDOGLUCANASE, PUTATIVE (AFU_ORTHOLOGUE AFUA_5G01830)-RELATED"/>
    <property type="match status" value="1"/>
</dbReference>
<evidence type="ECO:0000313" key="11">
    <source>
        <dbReference type="Proteomes" id="UP000781710"/>
    </source>
</evidence>
<keyword evidence="4" id="KW-0119">Carbohydrate metabolism</keyword>
<organism evidence="10 11">
    <name type="scientific">Pseudoxanthomonas japonensis</name>
    <dbReference type="NCBI Taxonomy" id="69284"/>
    <lineage>
        <taxon>Bacteria</taxon>
        <taxon>Pseudomonadati</taxon>
        <taxon>Pseudomonadota</taxon>
        <taxon>Gammaproteobacteria</taxon>
        <taxon>Lysobacterales</taxon>
        <taxon>Lysobacteraceae</taxon>
        <taxon>Pseudoxanthomonas</taxon>
    </lineage>
</organism>
<keyword evidence="2 7" id="KW-0378">Hydrolase</keyword>